<reference evidence="1 2" key="1">
    <citation type="submission" date="2024-07" db="EMBL/GenBank/DDBJ databases">
        <title>Section-level genome sequencing and comparative genomics of Aspergillus sections Usti and Cavernicolus.</title>
        <authorList>
            <consortium name="Lawrence Berkeley National Laboratory"/>
            <person name="Nybo J.L."/>
            <person name="Vesth T.C."/>
            <person name="Theobald S."/>
            <person name="Frisvad J.C."/>
            <person name="Larsen T.O."/>
            <person name="Kjaerboelling I."/>
            <person name="Rothschild-Mancinelli K."/>
            <person name="Lyhne E.K."/>
            <person name="Kogle M.E."/>
            <person name="Barry K."/>
            <person name="Clum A."/>
            <person name="Na H."/>
            <person name="Ledsgaard L."/>
            <person name="Lin J."/>
            <person name="Lipzen A."/>
            <person name="Kuo A."/>
            <person name="Riley R."/>
            <person name="Mondo S."/>
            <person name="Labutti K."/>
            <person name="Haridas S."/>
            <person name="Pangalinan J."/>
            <person name="Salamov A.A."/>
            <person name="Simmons B.A."/>
            <person name="Magnuson J.K."/>
            <person name="Chen J."/>
            <person name="Drula E."/>
            <person name="Henrissat B."/>
            <person name="Wiebenga A."/>
            <person name="Lubbers R.J."/>
            <person name="Gomes A.C."/>
            <person name="Makela M.R."/>
            <person name="Stajich J."/>
            <person name="Grigoriev I.V."/>
            <person name="Mortensen U.H."/>
            <person name="De Vries R.P."/>
            <person name="Baker S.E."/>
            <person name="Andersen M.R."/>
        </authorList>
    </citation>
    <scope>NUCLEOTIDE SEQUENCE [LARGE SCALE GENOMIC DNA]</scope>
    <source>
        <strain evidence="1 2">CBS 123904</strain>
    </source>
</reference>
<proteinExistence type="predicted"/>
<dbReference type="EMBL" id="JBFXLU010000278">
    <property type="protein sequence ID" value="KAL2831656.1"/>
    <property type="molecule type" value="Genomic_DNA"/>
</dbReference>
<organism evidence="1 2">
    <name type="scientific">Aspergillus pseudoustus</name>
    <dbReference type="NCBI Taxonomy" id="1810923"/>
    <lineage>
        <taxon>Eukaryota</taxon>
        <taxon>Fungi</taxon>
        <taxon>Dikarya</taxon>
        <taxon>Ascomycota</taxon>
        <taxon>Pezizomycotina</taxon>
        <taxon>Eurotiomycetes</taxon>
        <taxon>Eurotiomycetidae</taxon>
        <taxon>Eurotiales</taxon>
        <taxon>Aspergillaceae</taxon>
        <taxon>Aspergillus</taxon>
        <taxon>Aspergillus subgen. Nidulantes</taxon>
    </lineage>
</organism>
<dbReference type="Proteomes" id="UP001610446">
    <property type="component" value="Unassembled WGS sequence"/>
</dbReference>
<evidence type="ECO:0000313" key="1">
    <source>
        <dbReference type="EMBL" id="KAL2831656.1"/>
    </source>
</evidence>
<name>A0ABR4IVE0_9EURO</name>
<sequence>MHWQLANKSTEERLRIKTKVQGNATKFWRACGFRRIGASNCFAFSFDPHHQSRALASTSDFDPRRSYAKDIEDEETFDPNPSREVEELKIQRLRDSLPLHHAAVTLEDDELKTFFATHLNGNSVWDRVTTSEATLLHLTARELKPQSTRWLLENVENAEYWTSARDLNGFSPLEALQEKLETTRKQKKTKCQDLKHIRQLQEELVMGLLSSRP</sequence>
<accession>A0ABR4IVE0</accession>
<evidence type="ECO:0000313" key="2">
    <source>
        <dbReference type="Proteomes" id="UP001610446"/>
    </source>
</evidence>
<keyword evidence="2" id="KW-1185">Reference proteome</keyword>
<gene>
    <name evidence="1" type="ORF">BJY01DRAFT_254164</name>
</gene>
<protein>
    <submittedName>
        <fullName evidence="1">Uncharacterized protein</fullName>
    </submittedName>
</protein>
<comment type="caution">
    <text evidence="1">The sequence shown here is derived from an EMBL/GenBank/DDBJ whole genome shotgun (WGS) entry which is preliminary data.</text>
</comment>